<accession>A0AAJ1BG73</accession>
<evidence type="ECO:0000256" key="7">
    <source>
        <dbReference type="ARBA" id="ARBA00022723"/>
    </source>
</evidence>
<comment type="similarity">
    <text evidence="12">Belongs to the cytochrome b561 family.</text>
</comment>
<evidence type="ECO:0000256" key="1">
    <source>
        <dbReference type="ARBA" id="ARBA00001970"/>
    </source>
</evidence>
<dbReference type="SUPFAM" id="SSF81342">
    <property type="entry name" value="Transmembrane di-heme cytochromes"/>
    <property type="match status" value="1"/>
</dbReference>
<keyword evidence="9 13" id="KW-1133">Transmembrane helix</keyword>
<dbReference type="GO" id="GO:0020037">
    <property type="term" value="F:heme binding"/>
    <property type="evidence" value="ECO:0007669"/>
    <property type="project" value="TreeGrafter"/>
</dbReference>
<feature type="transmembrane region" description="Helical" evidence="13">
    <location>
        <begin position="89"/>
        <end position="108"/>
    </location>
</feature>
<evidence type="ECO:0000313" key="16">
    <source>
        <dbReference type="Proteomes" id="UP001297581"/>
    </source>
</evidence>
<keyword evidence="8" id="KW-0249">Electron transport</keyword>
<evidence type="ECO:0000259" key="14">
    <source>
        <dbReference type="Pfam" id="PF01292"/>
    </source>
</evidence>
<dbReference type="InterPro" id="IPR016174">
    <property type="entry name" value="Di-haem_cyt_TM"/>
</dbReference>
<evidence type="ECO:0000256" key="10">
    <source>
        <dbReference type="ARBA" id="ARBA00023004"/>
    </source>
</evidence>
<comment type="cofactor">
    <cofactor evidence="1">
        <name>heme b</name>
        <dbReference type="ChEBI" id="CHEBI:60344"/>
    </cofactor>
</comment>
<dbReference type="InterPro" id="IPR052168">
    <property type="entry name" value="Cytochrome_b561_oxidase"/>
</dbReference>
<keyword evidence="11 13" id="KW-0472">Membrane</keyword>
<feature type="domain" description="Cytochrome b561 bacterial/Ni-hydrogenase" evidence="14">
    <location>
        <begin position="9"/>
        <end position="176"/>
    </location>
</feature>
<evidence type="ECO:0000256" key="2">
    <source>
        <dbReference type="ARBA" id="ARBA00004651"/>
    </source>
</evidence>
<evidence type="ECO:0000256" key="12">
    <source>
        <dbReference type="ARBA" id="ARBA00037975"/>
    </source>
</evidence>
<evidence type="ECO:0000256" key="13">
    <source>
        <dbReference type="SAM" id="Phobius"/>
    </source>
</evidence>
<dbReference type="EMBL" id="JAKUDL010000001">
    <property type="protein sequence ID" value="MCH4293342.1"/>
    <property type="molecule type" value="Genomic_DNA"/>
</dbReference>
<evidence type="ECO:0000256" key="6">
    <source>
        <dbReference type="ARBA" id="ARBA00022692"/>
    </source>
</evidence>
<keyword evidence="4" id="KW-1003">Cell membrane</keyword>
<proteinExistence type="inferred from homology"/>
<dbReference type="RefSeq" id="WP_240589899.1">
    <property type="nucleotide sequence ID" value="NZ_JAKUDL010000001.1"/>
</dbReference>
<evidence type="ECO:0000256" key="11">
    <source>
        <dbReference type="ARBA" id="ARBA00023136"/>
    </source>
</evidence>
<keyword evidence="10" id="KW-0408">Iron</keyword>
<comment type="caution">
    <text evidence="15">The sequence shown here is derived from an EMBL/GenBank/DDBJ whole genome shotgun (WGS) entry which is preliminary data.</text>
</comment>
<keyword evidence="3" id="KW-0813">Transport</keyword>
<dbReference type="InterPro" id="IPR011577">
    <property type="entry name" value="Cyt_b561_bac/Ni-Hgenase"/>
</dbReference>
<feature type="transmembrane region" description="Helical" evidence="13">
    <location>
        <begin position="140"/>
        <end position="160"/>
    </location>
</feature>
<dbReference type="PANTHER" id="PTHR30529">
    <property type="entry name" value="CYTOCHROME B561"/>
    <property type="match status" value="1"/>
</dbReference>
<keyword evidence="5" id="KW-0349">Heme</keyword>
<dbReference type="Gene3D" id="1.20.950.20">
    <property type="entry name" value="Transmembrane di-heme cytochromes, Chain C"/>
    <property type="match status" value="2"/>
</dbReference>
<reference evidence="15 16" key="1">
    <citation type="submission" date="2022-02" db="EMBL/GenBank/DDBJ databases">
        <title>The genome sequence of Shewanella sp. 3B26.</title>
        <authorList>
            <person name="Du J."/>
        </authorList>
    </citation>
    <scope>NUCLEOTIDE SEQUENCE [LARGE SCALE GENOMIC DNA]</scope>
    <source>
        <strain evidence="15 16">3B26</strain>
    </source>
</reference>
<comment type="subcellular location">
    <subcellularLocation>
        <location evidence="2">Cell membrane</location>
        <topology evidence="2">Multi-pass membrane protein</topology>
    </subcellularLocation>
</comment>
<feature type="transmembrane region" description="Helical" evidence="13">
    <location>
        <begin position="12"/>
        <end position="34"/>
    </location>
</feature>
<evidence type="ECO:0000256" key="3">
    <source>
        <dbReference type="ARBA" id="ARBA00022448"/>
    </source>
</evidence>
<dbReference type="Proteomes" id="UP001297581">
    <property type="component" value="Unassembled WGS sequence"/>
</dbReference>
<sequence length="181" mass="20138">MWRNRSSGYGWFAIGIHWLMALLILGLFALGLWMVELTYYSPWYKTAPFWHKGLGVLMFLLLLLRLAVRVTSTSPKAFGSALEQIAAKFTHLLLYLLPLALVFSGYLISTADGRPLDVFGLVSVPALVTFEGQEDIAGDVHALLAWSLIGLVALHALAALKHHLIDKDTTLLRILRPQKEA</sequence>
<protein>
    <submittedName>
        <fullName evidence="15">Cytochrome b</fullName>
    </submittedName>
</protein>
<organism evidence="15 16">
    <name type="scientific">Shewanella zhuhaiensis</name>
    <dbReference type="NCBI Taxonomy" id="2919576"/>
    <lineage>
        <taxon>Bacteria</taxon>
        <taxon>Pseudomonadati</taxon>
        <taxon>Pseudomonadota</taxon>
        <taxon>Gammaproteobacteria</taxon>
        <taxon>Alteromonadales</taxon>
        <taxon>Shewanellaceae</taxon>
        <taxon>Shewanella</taxon>
    </lineage>
</organism>
<keyword evidence="6 13" id="KW-0812">Transmembrane</keyword>
<dbReference type="GO" id="GO:0046872">
    <property type="term" value="F:metal ion binding"/>
    <property type="evidence" value="ECO:0007669"/>
    <property type="project" value="UniProtKB-KW"/>
</dbReference>
<dbReference type="GO" id="GO:0009055">
    <property type="term" value="F:electron transfer activity"/>
    <property type="evidence" value="ECO:0007669"/>
    <property type="project" value="InterPro"/>
</dbReference>
<dbReference type="GO" id="GO:0005886">
    <property type="term" value="C:plasma membrane"/>
    <property type="evidence" value="ECO:0007669"/>
    <property type="project" value="UniProtKB-SubCell"/>
</dbReference>
<dbReference type="PANTHER" id="PTHR30529:SF1">
    <property type="entry name" value="CYTOCHROME B561 HOMOLOG 2"/>
    <property type="match status" value="1"/>
</dbReference>
<evidence type="ECO:0000256" key="5">
    <source>
        <dbReference type="ARBA" id="ARBA00022617"/>
    </source>
</evidence>
<gene>
    <name evidence="15" type="ORF">MJ923_03355</name>
</gene>
<keyword evidence="7" id="KW-0479">Metal-binding</keyword>
<feature type="transmembrane region" description="Helical" evidence="13">
    <location>
        <begin position="49"/>
        <end position="68"/>
    </location>
</feature>
<evidence type="ECO:0000256" key="9">
    <source>
        <dbReference type="ARBA" id="ARBA00022989"/>
    </source>
</evidence>
<evidence type="ECO:0000256" key="4">
    <source>
        <dbReference type="ARBA" id="ARBA00022475"/>
    </source>
</evidence>
<evidence type="ECO:0000256" key="8">
    <source>
        <dbReference type="ARBA" id="ARBA00022982"/>
    </source>
</evidence>
<dbReference type="GO" id="GO:0022904">
    <property type="term" value="P:respiratory electron transport chain"/>
    <property type="evidence" value="ECO:0007669"/>
    <property type="project" value="InterPro"/>
</dbReference>
<keyword evidence="16" id="KW-1185">Reference proteome</keyword>
<name>A0AAJ1BG73_9GAMM</name>
<dbReference type="AlphaFoldDB" id="A0AAJ1BG73"/>
<evidence type="ECO:0000313" key="15">
    <source>
        <dbReference type="EMBL" id="MCH4293342.1"/>
    </source>
</evidence>
<dbReference type="Pfam" id="PF01292">
    <property type="entry name" value="Ni_hydr_CYTB"/>
    <property type="match status" value="1"/>
</dbReference>